<evidence type="ECO:0000313" key="2">
    <source>
        <dbReference type="EMBL" id="MBK1661145.1"/>
    </source>
</evidence>
<feature type="region of interest" description="Disordered" evidence="1">
    <location>
        <begin position="26"/>
        <end position="65"/>
    </location>
</feature>
<dbReference type="Proteomes" id="UP000697995">
    <property type="component" value="Unassembled WGS sequence"/>
</dbReference>
<feature type="compositionally biased region" description="Basic and acidic residues" evidence="1">
    <location>
        <begin position="26"/>
        <end position="43"/>
    </location>
</feature>
<proteinExistence type="predicted"/>
<organism evidence="2 3">
    <name type="scientific">Paracraurococcus ruber</name>
    <dbReference type="NCBI Taxonomy" id="77675"/>
    <lineage>
        <taxon>Bacteria</taxon>
        <taxon>Pseudomonadati</taxon>
        <taxon>Pseudomonadota</taxon>
        <taxon>Alphaproteobacteria</taxon>
        <taxon>Acetobacterales</taxon>
        <taxon>Roseomonadaceae</taxon>
        <taxon>Paracraurococcus</taxon>
    </lineage>
</organism>
<accession>A0ABS1D3F7</accession>
<sequence>MLPGASVLGGAACGLSYEGLLRDAMAQEERHRRREMGRSRETPRSQVQAGKADPGHAEQARIAGR</sequence>
<keyword evidence="3" id="KW-1185">Reference proteome</keyword>
<protein>
    <submittedName>
        <fullName evidence="2">Uncharacterized protein</fullName>
    </submittedName>
</protein>
<evidence type="ECO:0000313" key="3">
    <source>
        <dbReference type="Proteomes" id="UP000697995"/>
    </source>
</evidence>
<comment type="caution">
    <text evidence="2">The sequence shown here is derived from an EMBL/GenBank/DDBJ whole genome shotgun (WGS) entry which is preliminary data.</text>
</comment>
<dbReference type="EMBL" id="NRSG01000258">
    <property type="protein sequence ID" value="MBK1661145.1"/>
    <property type="molecule type" value="Genomic_DNA"/>
</dbReference>
<evidence type="ECO:0000256" key="1">
    <source>
        <dbReference type="SAM" id="MobiDB-lite"/>
    </source>
</evidence>
<gene>
    <name evidence="2" type="ORF">CKO45_23310</name>
</gene>
<reference evidence="2 3" key="1">
    <citation type="journal article" date="2020" name="Microorganisms">
        <title>Osmotic Adaptation and Compatible Solute Biosynthesis of Phototrophic Bacteria as Revealed from Genome Analyses.</title>
        <authorList>
            <person name="Imhoff J.F."/>
            <person name="Rahn T."/>
            <person name="Kunzel S."/>
            <person name="Keller A."/>
            <person name="Neulinger S.C."/>
        </authorList>
    </citation>
    <scope>NUCLEOTIDE SEQUENCE [LARGE SCALE GENOMIC DNA]</scope>
    <source>
        <strain evidence="2 3">DSM 15382</strain>
    </source>
</reference>
<name>A0ABS1D3F7_9PROT</name>